<dbReference type="Proteomes" id="UP000299102">
    <property type="component" value="Unassembled WGS sequence"/>
</dbReference>
<evidence type="ECO:0000313" key="1">
    <source>
        <dbReference type="EMBL" id="GBP05068.1"/>
    </source>
</evidence>
<evidence type="ECO:0000313" key="2">
    <source>
        <dbReference type="Proteomes" id="UP000299102"/>
    </source>
</evidence>
<protein>
    <submittedName>
        <fullName evidence="1">Uncharacterized protein</fullName>
    </submittedName>
</protein>
<name>A0A4C1SV27_EUMVA</name>
<proteinExistence type="predicted"/>
<sequence length="109" mass="12103">MNPALSYDPGGRQLTNAEYRSVPASGPNLTVDQPQSVNKPCHTTMPGILANRQILKRPLYPKTPSGVHFRLVKLSLHFLVEKDVGYAIATGNEHYMINKMDAVLFTPQQ</sequence>
<organism evidence="1 2">
    <name type="scientific">Eumeta variegata</name>
    <name type="common">Bagworm moth</name>
    <name type="synonym">Eumeta japonica</name>
    <dbReference type="NCBI Taxonomy" id="151549"/>
    <lineage>
        <taxon>Eukaryota</taxon>
        <taxon>Metazoa</taxon>
        <taxon>Ecdysozoa</taxon>
        <taxon>Arthropoda</taxon>
        <taxon>Hexapoda</taxon>
        <taxon>Insecta</taxon>
        <taxon>Pterygota</taxon>
        <taxon>Neoptera</taxon>
        <taxon>Endopterygota</taxon>
        <taxon>Lepidoptera</taxon>
        <taxon>Glossata</taxon>
        <taxon>Ditrysia</taxon>
        <taxon>Tineoidea</taxon>
        <taxon>Psychidae</taxon>
        <taxon>Oiketicinae</taxon>
        <taxon>Eumeta</taxon>
    </lineage>
</organism>
<reference evidence="1 2" key="1">
    <citation type="journal article" date="2019" name="Commun. Biol.">
        <title>The bagworm genome reveals a unique fibroin gene that provides high tensile strength.</title>
        <authorList>
            <person name="Kono N."/>
            <person name="Nakamura H."/>
            <person name="Ohtoshi R."/>
            <person name="Tomita M."/>
            <person name="Numata K."/>
            <person name="Arakawa K."/>
        </authorList>
    </citation>
    <scope>NUCLEOTIDE SEQUENCE [LARGE SCALE GENOMIC DNA]</scope>
</reference>
<gene>
    <name evidence="1" type="ORF">EVAR_100765_1</name>
</gene>
<dbReference type="EMBL" id="BGZK01003854">
    <property type="protein sequence ID" value="GBP05068.1"/>
    <property type="molecule type" value="Genomic_DNA"/>
</dbReference>
<dbReference type="AlphaFoldDB" id="A0A4C1SV27"/>
<keyword evidence="2" id="KW-1185">Reference proteome</keyword>
<accession>A0A4C1SV27</accession>
<comment type="caution">
    <text evidence="1">The sequence shown here is derived from an EMBL/GenBank/DDBJ whole genome shotgun (WGS) entry which is preliminary data.</text>
</comment>